<dbReference type="EC" id="1.1.1.197" evidence="4"/>
<dbReference type="EMBL" id="CAHIKZ030000355">
    <property type="protein sequence ID" value="CAE1169938.1"/>
    <property type="molecule type" value="Genomic_DNA"/>
</dbReference>
<dbReference type="PROSITE" id="PS00061">
    <property type="entry name" value="ADH_SHORT"/>
    <property type="match status" value="1"/>
</dbReference>
<dbReference type="AlphaFoldDB" id="A0A812B6N7"/>
<dbReference type="InterPro" id="IPR002347">
    <property type="entry name" value="SDR_fam"/>
</dbReference>
<dbReference type="Proteomes" id="UP000597762">
    <property type="component" value="Unassembled WGS sequence"/>
</dbReference>
<dbReference type="PRINTS" id="PR00081">
    <property type="entry name" value="GDHRDH"/>
</dbReference>
<evidence type="ECO:0000256" key="3">
    <source>
        <dbReference type="ARBA" id="ARBA00023002"/>
    </source>
</evidence>
<organism evidence="4 5">
    <name type="scientific">Acanthosepion pharaonis</name>
    <name type="common">Pharaoh cuttlefish</name>
    <name type="synonym">Sepia pharaonis</name>
    <dbReference type="NCBI Taxonomy" id="158019"/>
    <lineage>
        <taxon>Eukaryota</taxon>
        <taxon>Metazoa</taxon>
        <taxon>Spiralia</taxon>
        <taxon>Lophotrochozoa</taxon>
        <taxon>Mollusca</taxon>
        <taxon>Cephalopoda</taxon>
        <taxon>Coleoidea</taxon>
        <taxon>Decapodiformes</taxon>
        <taxon>Sepiida</taxon>
        <taxon>Sepiina</taxon>
        <taxon>Sepiidae</taxon>
        <taxon>Acanthosepion</taxon>
    </lineage>
</organism>
<dbReference type="PANTHER" id="PTHR43963:SF6">
    <property type="entry name" value="CHAIN DEHYDROGENASE FAMILY PROTEIN, PUTATIVE (AFU_ORTHOLOGUE AFUA_3G15350)-RELATED"/>
    <property type="match status" value="1"/>
</dbReference>
<dbReference type="GO" id="GO:0004090">
    <property type="term" value="F:carbonyl reductase (NADPH) activity"/>
    <property type="evidence" value="ECO:0007669"/>
    <property type="project" value="UniProtKB-EC"/>
</dbReference>
<evidence type="ECO:0000313" key="4">
    <source>
        <dbReference type="EMBL" id="CAE1169938.1"/>
    </source>
</evidence>
<protein>
    <submittedName>
        <fullName evidence="4">CBR1</fullName>
        <ecNumber evidence="4">1.1.1.184</ecNumber>
        <ecNumber evidence="4">1.1.1.189</ecNumber>
        <ecNumber evidence="4">1.1.1.197</ecNumber>
    </submittedName>
</protein>
<keyword evidence="2" id="KW-0521">NADP</keyword>
<comment type="similarity">
    <text evidence="1">Belongs to the short-chain dehydrogenases/reductases (SDR) family.</text>
</comment>
<dbReference type="GO" id="GO:0050221">
    <property type="term" value="F:prostaglandin E2 9-reductase activity"/>
    <property type="evidence" value="ECO:0007669"/>
    <property type="project" value="UniProtKB-EC"/>
</dbReference>
<name>A0A812B6N7_ACAPH</name>
<keyword evidence="5" id="KW-1185">Reference proteome</keyword>
<evidence type="ECO:0000256" key="1">
    <source>
        <dbReference type="ARBA" id="ARBA00006484"/>
    </source>
</evidence>
<dbReference type="EC" id="1.1.1.189" evidence="4"/>
<dbReference type="EC" id="1.1.1.184" evidence="4"/>
<dbReference type="Gene3D" id="3.40.50.720">
    <property type="entry name" value="NAD(P)-binding Rossmann-like Domain"/>
    <property type="match status" value="2"/>
</dbReference>
<dbReference type="PANTHER" id="PTHR43963">
    <property type="entry name" value="CARBONYL REDUCTASE 1-RELATED"/>
    <property type="match status" value="1"/>
</dbReference>
<evidence type="ECO:0000313" key="5">
    <source>
        <dbReference type="Proteomes" id="UP000597762"/>
    </source>
</evidence>
<sequence>MATKRVAVVTGSNKGIGYGIVRVLSKSFQGDVLATARNVARGEAAIAELKKEGHEAKFYPLDITDPESVANLAKYLKKEYGGLDILVNNAGIAYKNASTAPFTEQASVTVKCNFHGTLNVCRQLFPLLRPHSRPSCIHDSMPGHRAYVTLCQAIVAYVTLCQAIVRHVTLCQAIGACDHIPGHVMFLCQANIRDSIPGHRAYMTLSQASVRQHASRDSIPGHVCDTMPGQAATRALCQASVRGDSIPGHDVTLCQANIHDSMPGQHAHVTLCQASVRRDSMPGQRRGVTLCQGNGANLRDSIPGQRAYVTLSQATYVALCQANIRDSMPGHREYVTLSQAIVRTPLCVRDSIPGHCAYVTLSQAIVTRLSQAIVRTRLYPRPLSMRTLSQASVRDATLSQATYVTLCQANIRTWRHRPASRRGLYARPSCVSDSVRPACVRDSIPCQRHVVTLCQASVRRGSMPGQRAPASRRVTLCQGIAASRDSMPRASMRRVTLCQGSIAQTLTTLSQASVRRGLSQAHVCGSARQTYVTLCQAIVSTRLHARPSSRHRLYPRPLCVARLYPRPLCDVTLSQAIVRTPSCVRDSIPGHRAYMTLSQASVHKGLYARPACVRDSIPGHVCDTMPGQRAYVALCQASVRKAAYVTDSMPGHRRKMTPCQAIGVVTLSQASGVTDVADGVHESKGWPSTAYGTSKIGVSVMSFILQRELDQQHKEDIVVNACCPGYVDTDMTSHKGPKTIDQGADTPAYLALLPPDVTSPRGEYVTERKVQTWV</sequence>
<comment type="caution">
    <text evidence="4">The sequence shown here is derived from an EMBL/GenBank/DDBJ whole genome shotgun (WGS) entry which is preliminary data.</text>
</comment>
<dbReference type="InterPro" id="IPR020904">
    <property type="entry name" value="Sc_DH/Rdtase_CS"/>
</dbReference>
<dbReference type="InterPro" id="IPR036291">
    <property type="entry name" value="NAD(P)-bd_dom_sf"/>
</dbReference>
<evidence type="ECO:0000256" key="2">
    <source>
        <dbReference type="ARBA" id="ARBA00022857"/>
    </source>
</evidence>
<proteinExistence type="inferred from homology"/>
<dbReference type="OrthoDB" id="7289984at2759"/>
<dbReference type="SUPFAM" id="SSF51735">
    <property type="entry name" value="NAD(P)-binding Rossmann-fold domains"/>
    <property type="match status" value="2"/>
</dbReference>
<dbReference type="Pfam" id="PF00106">
    <property type="entry name" value="adh_short"/>
    <property type="match status" value="2"/>
</dbReference>
<keyword evidence="3 4" id="KW-0560">Oxidoreductase</keyword>
<gene>
    <name evidence="4" type="ORF">SPHA_10828</name>
</gene>
<accession>A0A812B6N7</accession>
<reference evidence="4" key="1">
    <citation type="submission" date="2021-01" db="EMBL/GenBank/DDBJ databases">
        <authorList>
            <person name="Li R."/>
            <person name="Bekaert M."/>
        </authorList>
    </citation>
    <scope>NUCLEOTIDE SEQUENCE</scope>
    <source>
        <strain evidence="4">Farmed</strain>
    </source>
</reference>
<dbReference type="GO" id="GO:0047021">
    <property type="term" value="F:15-hydroxyprostaglandin dehydrogenase (NADP+) activity"/>
    <property type="evidence" value="ECO:0007669"/>
    <property type="project" value="UniProtKB-EC"/>
</dbReference>